<keyword evidence="2" id="KW-1185">Reference proteome</keyword>
<organism evidence="1 2">
    <name type="scientific">Lentzea rhizosphaerae</name>
    <dbReference type="NCBI Taxonomy" id="2041025"/>
    <lineage>
        <taxon>Bacteria</taxon>
        <taxon>Bacillati</taxon>
        <taxon>Actinomycetota</taxon>
        <taxon>Actinomycetes</taxon>
        <taxon>Pseudonocardiales</taxon>
        <taxon>Pseudonocardiaceae</taxon>
        <taxon>Lentzea</taxon>
    </lineage>
</organism>
<dbReference type="EMBL" id="JBHRZI010000014">
    <property type="protein sequence ID" value="MFC3893077.1"/>
    <property type="molecule type" value="Genomic_DNA"/>
</dbReference>
<evidence type="ECO:0000313" key="1">
    <source>
        <dbReference type="EMBL" id="MFC3893077.1"/>
    </source>
</evidence>
<sequence>MCLAQSFAEHTRCWERRQDSTSGFLGFLGRRQAFGRGGRQPRGVVAGSGEIGEVLRRPHPVSKA</sequence>
<reference evidence="2" key="1">
    <citation type="journal article" date="2019" name="Int. J. Syst. Evol. Microbiol.">
        <title>The Global Catalogue of Microorganisms (GCM) 10K type strain sequencing project: providing services to taxonomists for standard genome sequencing and annotation.</title>
        <authorList>
            <consortium name="The Broad Institute Genomics Platform"/>
            <consortium name="The Broad Institute Genome Sequencing Center for Infectious Disease"/>
            <person name="Wu L."/>
            <person name="Ma J."/>
        </authorList>
    </citation>
    <scope>NUCLEOTIDE SEQUENCE [LARGE SCALE GENOMIC DNA]</scope>
    <source>
        <strain evidence="2">CGMCC 4.7405</strain>
    </source>
</reference>
<protein>
    <submittedName>
        <fullName evidence="1">Uncharacterized protein</fullName>
    </submittedName>
</protein>
<proteinExistence type="predicted"/>
<dbReference type="RefSeq" id="WP_382373316.1">
    <property type="nucleotide sequence ID" value="NZ_JBHRZI010000014.1"/>
</dbReference>
<name>A0ABV8BUQ7_9PSEU</name>
<accession>A0ABV8BUQ7</accession>
<gene>
    <name evidence="1" type="ORF">ACFOWZ_16505</name>
</gene>
<evidence type="ECO:0000313" key="2">
    <source>
        <dbReference type="Proteomes" id="UP001595690"/>
    </source>
</evidence>
<comment type="caution">
    <text evidence="1">The sequence shown here is derived from an EMBL/GenBank/DDBJ whole genome shotgun (WGS) entry which is preliminary data.</text>
</comment>
<dbReference type="Proteomes" id="UP001595690">
    <property type="component" value="Unassembled WGS sequence"/>
</dbReference>